<evidence type="ECO:0000313" key="8">
    <source>
        <dbReference type="EMBL" id="QIN29659.1"/>
    </source>
</evidence>
<dbReference type="Proteomes" id="UP000501518">
    <property type="component" value="Chromosome"/>
</dbReference>
<keyword evidence="3" id="KW-0238">DNA-binding</keyword>
<organism evidence="8 9">
    <name type="scientific">Brevibacterium luteolum</name>
    <dbReference type="NCBI Taxonomy" id="199591"/>
    <lineage>
        <taxon>Bacteria</taxon>
        <taxon>Bacillati</taxon>
        <taxon>Actinomycetota</taxon>
        <taxon>Actinomycetes</taxon>
        <taxon>Micrococcales</taxon>
        <taxon>Brevibacteriaceae</taxon>
        <taxon>Brevibacterium</taxon>
    </lineage>
</organism>
<dbReference type="PROSITE" id="PS00397">
    <property type="entry name" value="RECOMBINASES_1"/>
    <property type="match status" value="1"/>
</dbReference>
<dbReference type="Pfam" id="PF00239">
    <property type="entry name" value="Resolvase"/>
    <property type="match status" value="1"/>
</dbReference>
<dbReference type="SMART" id="SM00857">
    <property type="entry name" value="Resolvase"/>
    <property type="match status" value="1"/>
</dbReference>
<dbReference type="PANTHER" id="PTHR30461:SF2">
    <property type="entry name" value="SERINE RECOMBINASE PINE-RELATED"/>
    <property type="match status" value="1"/>
</dbReference>
<evidence type="ECO:0000256" key="2">
    <source>
        <dbReference type="ARBA" id="ARBA00022908"/>
    </source>
</evidence>
<gene>
    <name evidence="8" type="ORF">EW640_10495</name>
</gene>
<reference evidence="8 9" key="1">
    <citation type="submission" date="2019-02" db="EMBL/GenBank/DDBJ databases">
        <title>Complete Genome Sequence and Methylome Analysis of Brevibacterium luteolum NEB1784.</title>
        <authorList>
            <person name="Fomenkov A."/>
            <person name="Roberts R.J."/>
        </authorList>
    </citation>
    <scope>NUCLEOTIDE SEQUENCE [LARGE SCALE GENOMIC DNA]</scope>
    <source>
        <strain evidence="8 9">NEB1784</strain>
    </source>
</reference>
<evidence type="ECO:0000313" key="9">
    <source>
        <dbReference type="Proteomes" id="UP000501518"/>
    </source>
</evidence>
<dbReference type="Gene3D" id="3.40.50.1390">
    <property type="entry name" value="Resolvase, N-terminal catalytic domain"/>
    <property type="match status" value="1"/>
</dbReference>
<dbReference type="GO" id="GO:0003677">
    <property type="term" value="F:DNA binding"/>
    <property type="evidence" value="ECO:0007669"/>
    <property type="project" value="UniProtKB-KW"/>
</dbReference>
<keyword evidence="4" id="KW-0233">DNA recombination</keyword>
<evidence type="ECO:0000259" key="7">
    <source>
        <dbReference type="PROSITE" id="PS51736"/>
    </source>
</evidence>
<dbReference type="InterPro" id="IPR009057">
    <property type="entry name" value="Homeodomain-like_sf"/>
</dbReference>
<dbReference type="RefSeq" id="WP_420899041.1">
    <property type="nucleotide sequence ID" value="NZ_CP035810.1"/>
</dbReference>
<dbReference type="PROSITE" id="PS51736">
    <property type="entry name" value="RECOMBINASES_3"/>
    <property type="match status" value="1"/>
</dbReference>
<dbReference type="GO" id="GO:0015074">
    <property type="term" value="P:DNA integration"/>
    <property type="evidence" value="ECO:0007669"/>
    <property type="project" value="UniProtKB-KW"/>
</dbReference>
<dbReference type="SUPFAM" id="SSF53041">
    <property type="entry name" value="Resolvase-like"/>
    <property type="match status" value="1"/>
</dbReference>
<dbReference type="CDD" id="cd00569">
    <property type="entry name" value="HTH_Hin_like"/>
    <property type="match status" value="1"/>
</dbReference>
<comment type="similarity">
    <text evidence="1">Belongs to the site-specific recombinase resolvase family.</text>
</comment>
<accession>A0A6G8KXZ2</accession>
<dbReference type="CDD" id="cd03768">
    <property type="entry name" value="SR_ResInv"/>
    <property type="match status" value="1"/>
</dbReference>
<evidence type="ECO:0000256" key="3">
    <source>
        <dbReference type="ARBA" id="ARBA00023125"/>
    </source>
</evidence>
<dbReference type="Gene3D" id="1.10.10.60">
    <property type="entry name" value="Homeodomain-like"/>
    <property type="match status" value="1"/>
</dbReference>
<sequence length="193" mass="20995">MAVFGYARVSSRSQQLDSQTVRLKAAGCQRIFTDVITGAQTTRPGLDSLISHLRAGDEVIAVSLDRLGRSIIGIHQLLAALADREITVRTLDGLSTDPDQPGGKILIAVMAAVAEVERDLIRERTRRGLEAARARGRTGGRRHVLTESQQRSAIALIESGQASPTSVAEDFGVSRATVYRILRRHRKKVDSDT</sequence>
<keyword evidence="2" id="KW-0229">DNA integration</keyword>
<evidence type="ECO:0000256" key="5">
    <source>
        <dbReference type="PIRSR" id="PIRSR606118-50"/>
    </source>
</evidence>
<dbReference type="PANTHER" id="PTHR30461">
    <property type="entry name" value="DNA-INVERTASE FROM LAMBDOID PROPHAGE"/>
    <property type="match status" value="1"/>
</dbReference>
<dbReference type="KEGG" id="blut:EW640_10495"/>
<proteinExistence type="inferred from homology"/>
<dbReference type="GO" id="GO:0000150">
    <property type="term" value="F:DNA strand exchange activity"/>
    <property type="evidence" value="ECO:0007669"/>
    <property type="project" value="InterPro"/>
</dbReference>
<dbReference type="InterPro" id="IPR006120">
    <property type="entry name" value="Resolvase_HTH_dom"/>
</dbReference>
<evidence type="ECO:0000256" key="4">
    <source>
        <dbReference type="ARBA" id="ARBA00023172"/>
    </source>
</evidence>
<dbReference type="EMBL" id="CP035810">
    <property type="protein sequence ID" value="QIN29659.1"/>
    <property type="molecule type" value="Genomic_DNA"/>
</dbReference>
<feature type="active site" description="O-(5'-phospho-DNA)-serine intermediate" evidence="5 6">
    <location>
        <position position="10"/>
    </location>
</feature>
<dbReference type="InterPro" id="IPR006118">
    <property type="entry name" value="Recombinase_CS"/>
</dbReference>
<dbReference type="PROSITE" id="PS00398">
    <property type="entry name" value="RECOMBINASES_2"/>
    <property type="match status" value="1"/>
</dbReference>
<name>A0A6G8KXZ2_9MICO</name>
<dbReference type="AlphaFoldDB" id="A0A6G8KXZ2"/>
<dbReference type="InterPro" id="IPR036162">
    <property type="entry name" value="Resolvase-like_N_sf"/>
</dbReference>
<dbReference type="InterPro" id="IPR006119">
    <property type="entry name" value="Resolv_N"/>
</dbReference>
<dbReference type="InterPro" id="IPR050639">
    <property type="entry name" value="SSR_resolvase"/>
</dbReference>
<evidence type="ECO:0000256" key="1">
    <source>
        <dbReference type="ARBA" id="ARBA00009913"/>
    </source>
</evidence>
<evidence type="ECO:0000256" key="6">
    <source>
        <dbReference type="PROSITE-ProRule" id="PRU10137"/>
    </source>
</evidence>
<feature type="domain" description="Resolvase/invertase-type recombinase catalytic" evidence="7">
    <location>
        <begin position="2"/>
        <end position="136"/>
    </location>
</feature>
<dbReference type="Pfam" id="PF02796">
    <property type="entry name" value="HTH_7"/>
    <property type="match status" value="1"/>
</dbReference>
<dbReference type="SUPFAM" id="SSF46689">
    <property type="entry name" value="Homeodomain-like"/>
    <property type="match status" value="1"/>
</dbReference>
<protein>
    <submittedName>
        <fullName evidence="8">Recombinase family protein</fullName>
    </submittedName>
</protein>